<feature type="domain" description="DUF3741" evidence="2">
    <location>
        <begin position="241"/>
        <end position="285"/>
    </location>
</feature>
<evidence type="ECO:0000259" key="3">
    <source>
        <dbReference type="Pfam" id="PF14309"/>
    </source>
</evidence>
<accession>A0A835D1A8</accession>
<dbReference type="PANTHER" id="PTHR47212:SF4">
    <property type="entry name" value="ADHESIN-LIKE PROTEIN, PUTATIVE (DUF3741)-RELATED"/>
    <property type="match status" value="1"/>
</dbReference>
<dbReference type="AlphaFoldDB" id="A0A835D1A8"/>
<dbReference type="InterPro" id="IPR025486">
    <property type="entry name" value="DUF4378"/>
</dbReference>
<proteinExistence type="predicted"/>
<dbReference type="InterPro" id="IPR022212">
    <property type="entry name" value="DUF3741"/>
</dbReference>
<dbReference type="Pfam" id="PF14309">
    <property type="entry name" value="DUF4378"/>
    <property type="match status" value="1"/>
</dbReference>
<feature type="region of interest" description="Disordered" evidence="1">
    <location>
        <begin position="461"/>
        <end position="481"/>
    </location>
</feature>
<evidence type="ECO:0000256" key="1">
    <source>
        <dbReference type="SAM" id="MobiDB-lite"/>
    </source>
</evidence>
<evidence type="ECO:0000259" key="2">
    <source>
        <dbReference type="Pfam" id="PF12552"/>
    </source>
</evidence>
<dbReference type="Proteomes" id="UP000655225">
    <property type="component" value="Unassembled WGS sequence"/>
</dbReference>
<protein>
    <recommendedName>
        <fullName evidence="6">DUF4378 domain-containing protein</fullName>
    </recommendedName>
</protein>
<feature type="domain" description="DUF4378" evidence="3">
    <location>
        <begin position="815"/>
        <end position="963"/>
    </location>
</feature>
<evidence type="ECO:0000313" key="5">
    <source>
        <dbReference type="Proteomes" id="UP000655225"/>
    </source>
</evidence>
<dbReference type="PANTHER" id="PTHR47212">
    <property type="entry name" value="ADHESIN-LIKE PROTEIN, PUTATIVE (DUF3741)-RELATED"/>
    <property type="match status" value="1"/>
</dbReference>
<reference evidence="4 5" key="1">
    <citation type="submission" date="2020-04" db="EMBL/GenBank/DDBJ databases">
        <title>Plant Genome Project.</title>
        <authorList>
            <person name="Zhang R.-G."/>
        </authorList>
    </citation>
    <scope>NUCLEOTIDE SEQUENCE [LARGE SCALE GENOMIC DNA]</scope>
    <source>
        <strain evidence="4">YNK0</strain>
        <tissue evidence="4">Leaf</tissue>
    </source>
</reference>
<name>A0A835D1A8_TETSI</name>
<feature type="compositionally biased region" description="Basic and acidic residues" evidence="1">
    <location>
        <begin position="294"/>
        <end position="305"/>
    </location>
</feature>
<feature type="compositionally biased region" description="Basic residues" evidence="1">
    <location>
        <begin position="125"/>
        <end position="134"/>
    </location>
</feature>
<evidence type="ECO:0000313" key="4">
    <source>
        <dbReference type="EMBL" id="KAF8380227.1"/>
    </source>
</evidence>
<organism evidence="4 5">
    <name type="scientific">Tetracentron sinense</name>
    <name type="common">Spur-leaf</name>
    <dbReference type="NCBI Taxonomy" id="13715"/>
    <lineage>
        <taxon>Eukaryota</taxon>
        <taxon>Viridiplantae</taxon>
        <taxon>Streptophyta</taxon>
        <taxon>Embryophyta</taxon>
        <taxon>Tracheophyta</taxon>
        <taxon>Spermatophyta</taxon>
        <taxon>Magnoliopsida</taxon>
        <taxon>Trochodendrales</taxon>
        <taxon>Trochodendraceae</taxon>
        <taxon>Tetracentron</taxon>
    </lineage>
</organism>
<dbReference type="OrthoDB" id="770239at2759"/>
<dbReference type="OMA" id="GHDVCLE"/>
<feature type="compositionally biased region" description="Polar residues" evidence="1">
    <location>
        <begin position="684"/>
        <end position="693"/>
    </location>
</feature>
<comment type="caution">
    <text evidence="4">The sequence shown here is derived from an EMBL/GenBank/DDBJ whole genome shotgun (WGS) entry which is preliminary data.</text>
</comment>
<feature type="region of interest" description="Disordered" evidence="1">
    <location>
        <begin position="675"/>
        <end position="695"/>
    </location>
</feature>
<feature type="region of interest" description="Disordered" evidence="1">
    <location>
        <begin position="294"/>
        <end position="323"/>
    </location>
</feature>
<evidence type="ECO:0008006" key="6">
    <source>
        <dbReference type="Google" id="ProtNLM"/>
    </source>
</evidence>
<keyword evidence="5" id="KW-1185">Reference proteome</keyword>
<dbReference type="Pfam" id="PF12552">
    <property type="entry name" value="DUF3741"/>
    <property type="match status" value="1"/>
</dbReference>
<gene>
    <name evidence="4" type="ORF">HHK36_027709</name>
</gene>
<dbReference type="EMBL" id="JABCRI010000021">
    <property type="protein sequence ID" value="KAF8380227.1"/>
    <property type="molecule type" value="Genomic_DNA"/>
</dbReference>
<sequence length="970" mass="110572">MAKRSQRRPVRGEKEQSGCMSGLISIFDFRQGHSTQKLLSDRRRGTRNDVGSRYSRGKLNMRTDFDEKCQNIDDDEGTKTLTADVGKTSVKKLMEEEMSSELYREKQITSSEVEQVRSHSEHGGHLPRNRKKTNKNCERSCDLHGLKAAASLEPQQSSYPNSVKQSLNNLDLVALMEEFCSQVHQCPEIHLHDETRSNSCDVEKEISCVKHDQLDVFDLQRVQKHSVLQEKLRKVTEAFIDQNFIDVKHLPKDGTIHQSKQFMNALDILNANKELFLKLLQDPNSLLVKHIQDPRDAHTEKDEITKSSTRANLSEEDIDNSTQHEELVSRKQLQKQNMQKIFRRKIRSWERNLSKGSDNPQASNKIVVLKPGPAGMRNCETETNLSSSPQSNYSLRNKEHSLRVTSNFSFTEIKRKLKHAMRKERHWISMDGILPRVSYERQDSGDSGKVIAVDTVGRDSPSKTYFHGERTTKHSTGVEKREEIGKPRDWEPGIGLEFASTSTDGHKNIYANPKQRESNIYMEAKKHLSEMLSTGDEDEDLSSRQLPGTLGRILSLPEYILSPKFSPGRDRENGFVTAQMRYSSYENRENMWWLKQENNTGHLSPLRQAPSCTDYGKPSDKLQVFDSNSDISKELFPVAEIYESICSVRDESSPEGDMEIVQTADIVCPEESSLSDVLSEPNRMPSTSTNKNADTAKICEEGGYSKYSGAESPEDIQLLSSSLRTCSSSSLIIQKVEDPDSMNEIPERRSPVSVLEPFFIDDAFSPASTISQPGEPPMQPLRIHFEEHDSYTLVVTPSDPEIHLGTCMEDKKSLFEYVRAVLQASGFSWEEFLERWHSSEQLLDLSLFDEVELLYSQFCGDRKLLFDCINEVLVDLCDRYFGCSPWVSFVKPNIRPLPVGKNIVSEVWEGIDWHLIPQLPPRTLDQIVGKDLAKSGTWMDLRFNTEDIGMEMEEAILEELMEDAIFELCT</sequence>
<feature type="compositionally biased region" description="Basic and acidic residues" evidence="1">
    <location>
        <begin position="114"/>
        <end position="124"/>
    </location>
</feature>
<feature type="region of interest" description="Disordered" evidence="1">
    <location>
        <begin position="107"/>
        <end position="136"/>
    </location>
</feature>